<dbReference type="Proteomes" id="UP000693946">
    <property type="component" value="Linkage Group LG19"/>
</dbReference>
<dbReference type="Pfam" id="PF02214">
    <property type="entry name" value="BTB_2"/>
    <property type="match status" value="1"/>
</dbReference>
<dbReference type="GO" id="GO:0035024">
    <property type="term" value="P:negative regulation of Rho protein signal transduction"/>
    <property type="evidence" value="ECO:0007669"/>
    <property type="project" value="TreeGrafter"/>
</dbReference>
<evidence type="ECO:0000313" key="8">
    <source>
        <dbReference type="EMBL" id="KAG7506128.1"/>
    </source>
</evidence>
<comment type="caution">
    <text evidence="8">The sequence shown here is derived from an EMBL/GenBank/DDBJ whole genome shotgun (WGS) entry which is preliminary data.</text>
</comment>
<feature type="compositionally biased region" description="Basic and acidic residues" evidence="5">
    <location>
        <begin position="410"/>
        <end position="421"/>
    </location>
</feature>
<keyword evidence="9" id="KW-1185">Reference proteome</keyword>
<feature type="compositionally biased region" description="Basic and acidic residues" evidence="5">
    <location>
        <begin position="606"/>
        <end position="619"/>
    </location>
</feature>
<feature type="compositionally biased region" description="Basic and acidic residues" evidence="5">
    <location>
        <begin position="447"/>
        <end position="457"/>
    </location>
</feature>
<gene>
    <name evidence="8" type="ORF">JOB18_046986</name>
</gene>
<protein>
    <submittedName>
        <fullName evidence="8">BTB POZ domain-containing adapter for CUL3-mediated degradation 1-like</fullName>
    </submittedName>
</protein>
<feature type="compositionally biased region" description="Polar residues" evidence="5">
    <location>
        <begin position="714"/>
        <end position="728"/>
    </location>
</feature>
<reference evidence="8 9" key="1">
    <citation type="journal article" date="2021" name="Sci. Rep.">
        <title>Chromosome anchoring in Senegalese sole (Solea senegalensis) reveals sex-associated markers and genome rearrangements in flatfish.</title>
        <authorList>
            <person name="Guerrero-Cozar I."/>
            <person name="Gomez-Garrido J."/>
            <person name="Berbel C."/>
            <person name="Martinez-Blanch J.F."/>
            <person name="Alioto T."/>
            <person name="Claros M.G."/>
            <person name="Gagnaire P.A."/>
            <person name="Manchado M."/>
        </authorList>
    </citation>
    <scope>NUCLEOTIDE SEQUENCE [LARGE SCALE GENOMIC DNA]</scope>
    <source>
        <strain evidence="8">Sse05_10M</strain>
    </source>
</reference>
<evidence type="ECO:0000259" key="6">
    <source>
        <dbReference type="SMART" id="SM00225"/>
    </source>
</evidence>
<evidence type="ECO:0000256" key="2">
    <source>
        <dbReference type="ARBA" id="ARBA00023186"/>
    </source>
</evidence>
<dbReference type="FunFam" id="3.30.710.10:FF:000046">
    <property type="entry name" value="BTB/POZ domain-containing protein KCTD7 isoform X1"/>
    <property type="match status" value="1"/>
</dbReference>
<feature type="domain" description="Histone chaperone" evidence="7">
    <location>
        <begin position="679"/>
        <end position="714"/>
    </location>
</feature>
<feature type="region of interest" description="Disordered" evidence="5">
    <location>
        <begin position="391"/>
        <end position="619"/>
    </location>
</feature>
<dbReference type="InterPro" id="IPR045068">
    <property type="entry name" value="BACURD1-3"/>
</dbReference>
<dbReference type="GO" id="GO:0031463">
    <property type="term" value="C:Cul3-RING ubiquitin ligase complex"/>
    <property type="evidence" value="ECO:0007669"/>
    <property type="project" value="TreeGrafter"/>
</dbReference>
<evidence type="ECO:0000256" key="5">
    <source>
        <dbReference type="SAM" id="MobiDB-lite"/>
    </source>
</evidence>
<keyword evidence="3" id="KW-0539">Nucleus</keyword>
<dbReference type="GO" id="GO:0043161">
    <property type="term" value="P:proteasome-mediated ubiquitin-dependent protein catabolic process"/>
    <property type="evidence" value="ECO:0007669"/>
    <property type="project" value="TreeGrafter"/>
</dbReference>
<dbReference type="EMBL" id="JAGKHQ010000011">
    <property type="protein sequence ID" value="KAG7506128.1"/>
    <property type="molecule type" value="Genomic_DNA"/>
</dbReference>
<accession>A0AAV6RN81</accession>
<feature type="domain" description="BTB" evidence="6">
    <location>
        <begin position="39"/>
        <end position="139"/>
    </location>
</feature>
<dbReference type="PANTHER" id="PTHR11145:SF26">
    <property type="entry name" value="BTB_POZ DOMAIN-CONTAINING ADAPTER FOR CUL3-MEDIATED RHOA DEGRADATION PROTEIN 1"/>
    <property type="match status" value="1"/>
</dbReference>
<sequence>MSAEASVGSHAADAAQFAIYQPACHNTDEHRNRGLLGSKYVKLNVGGSLHYTTVQTLSKEDSLLRRMCNGETEVTIDSEGWVILDRCGRYFDLVLNFLRDGSVPLPEDHRELEEVLKEAQYYQVQGLIQHCTSAMQKKQDVFESVCRIPMITSAKEEQKMIATCGKPVVKLQNNRGNNKYSYTSNSDDNLLKNIELFDKLVLRFNGRVLFVKDVLGDEICCWSFYGEGRKIAEVCCTSIVYATEKKQTKVEFPEARIFEETLNILTYENGRGSGSGGLHLLDSRGSTLGAGQSEEEGAVGGDRRVRRIHVLRQFDHNMKRLEREAMVSKREAARVRRFVCDQLHDEPDLSKLSLGILKKRYLALEGLESLNPHTRNYMKQVVEEELMKMQDIDENGGEQETKKPQNKRKREQENDEVKSGTDEEDESRAKKSRCQSSSSSESEDEDGCKTGSEKEDQSSSGSEDTVGKVKNPQQKTNAKQTQRKKNQDSSDEEVSESGKNESDCGESPKERMKKKGNPKSGEMKRSSSLSPGKKKTSSGEEDESETDKKNDKRDCNESSDDNEKDEMVPVQKKNNETDSDSSSLTSLEDDDQKGGTENRKKKTVKKERESTKGEKEDNKTVVRLKRYIALCGVKRNYKKLLSGCRSVRSMVTVLKKELEDLGVQGQPSIKKCKSARMKREEAQEVAELDVGNIIATQGRPKRRGASASWEQHDPLSSTYKRTLHSGSDSDQENDKSKGHRKTRDWANLQGIISDDADSD</sequence>
<dbReference type="PANTHER" id="PTHR11145">
    <property type="entry name" value="BTB/POZ DOMAIN-CONTAINING ADAPTER FOR CUL3-MEDIATED RHOA DEGRADATION PROTEIN FAMILY MEMBER"/>
    <property type="match status" value="1"/>
</dbReference>
<evidence type="ECO:0000256" key="3">
    <source>
        <dbReference type="ARBA" id="ARBA00023242"/>
    </source>
</evidence>
<dbReference type="AlphaFoldDB" id="A0AAV6RN81"/>
<evidence type="ECO:0000256" key="4">
    <source>
        <dbReference type="ARBA" id="ARBA00025759"/>
    </source>
</evidence>
<dbReference type="InterPro" id="IPR000210">
    <property type="entry name" value="BTB/POZ_dom"/>
</dbReference>
<dbReference type="InterPro" id="IPR019098">
    <property type="entry name" value="Histone_chaperone_domain_CHZ"/>
</dbReference>
<feature type="compositionally biased region" description="Basic and acidic residues" evidence="5">
    <location>
        <begin position="546"/>
        <end position="556"/>
    </location>
</feature>
<evidence type="ECO:0000259" key="7">
    <source>
        <dbReference type="SMART" id="SM01082"/>
    </source>
</evidence>
<dbReference type="GO" id="GO:0051260">
    <property type="term" value="P:protein homooligomerization"/>
    <property type="evidence" value="ECO:0007669"/>
    <property type="project" value="InterPro"/>
</dbReference>
<proteinExistence type="inferred from homology"/>
<organism evidence="8 9">
    <name type="scientific">Solea senegalensis</name>
    <name type="common">Senegalese sole</name>
    <dbReference type="NCBI Taxonomy" id="28829"/>
    <lineage>
        <taxon>Eukaryota</taxon>
        <taxon>Metazoa</taxon>
        <taxon>Chordata</taxon>
        <taxon>Craniata</taxon>
        <taxon>Vertebrata</taxon>
        <taxon>Euteleostomi</taxon>
        <taxon>Actinopterygii</taxon>
        <taxon>Neopterygii</taxon>
        <taxon>Teleostei</taxon>
        <taxon>Neoteleostei</taxon>
        <taxon>Acanthomorphata</taxon>
        <taxon>Carangaria</taxon>
        <taxon>Pleuronectiformes</taxon>
        <taxon>Pleuronectoidei</taxon>
        <taxon>Soleidae</taxon>
        <taxon>Solea</taxon>
    </lineage>
</organism>
<dbReference type="GO" id="GO:0016567">
    <property type="term" value="P:protein ubiquitination"/>
    <property type="evidence" value="ECO:0007669"/>
    <property type="project" value="TreeGrafter"/>
</dbReference>
<comment type="similarity">
    <text evidence="4">Belongs to the BACURD family.</text>
</comment>
<dbReference type="GO" id="GO:0005634">
    <property type="term" value="C:nucleus"/>
    <property type="evidence" value="ECO:0007669"/>
    <property type="project" value="UniProtKB-SubCell"/>
</dbReference>
<evidence type="ECO:0000313" key="9">
    <source>
        <dbReference type="Proteomes" id="UP000693946"/>
    </source>
</evidence>
<feature type="region of interest" description="Disordered" evidence="5">
    <location>
        <begin position="690"/>
        <end position="759"/>
    </location>
</feature>
<feature type="compositionally biased region" description="Polar residues" evidence="5">
    <location>
        <begin position="471"/>
        <end position="480"/>
    </location>
</feature>
<name>A0AAV6RN81_SOLSE</name>
<dbReference type="InterPro" id="IPR003131">
    <property type="entry name" value="T1-type_BTB"/>
</dbReference>
<dbReference type="SMART" id="SM01082">
    <property type="entry name" value="CHZ"/>
    <property type="match status" value="1"/>
</dbReference>
<dbReference type="SMART" id="SM00225">
    <property type="entry name" value="BTB"/>
    <property type="match status" value="1"/>
</dbReference>
<keyword evidence="2" id="KW-0143">Chaperone</keyword>
<dbReference type="GO" id="GO:0004842">
    <property type="term" value="F:ubiquitin-protein transferase activity"/>
    <property type="evidence" value="ECO:0007669"/>
    <property type="project" value="TreeGrafter"/>
</dbReference>
<feature type="compositionally biased region" description="Basic and acidic residues" evidence="5">
    <location>
        <begin position="496"/>
        <end position="510"/>
    </location>
</feature>
<evidence type="ECO:0000256" key="1">
    <source>
        <dbReference type="ARBA" id="ARBA00004123"/>
    </source>
</evidence>
<comment type="subcellular location">
    <subcellularLocation>
        <location evidence="1">Nucleus</location>
    </subcellularLocation>
</comment>